<dbReference type="AlphaFoldDB" id="A0A940WVK3"/>
<dbReference type="Proteomes" id="UP000678228">
    <property type="component" value="Unassembled WGS sequence"/>
</dbReference>
<dbReference type="EMBL" id="JAGKSQ010000011">
    <property type="protein sequence ID" value="MBP3953210.1"/>
    <property type="molecule type" value="Genomic_DNA"/>
</dbReference>
<gene>
    <name evidence="1" type="ORF">J7W16_18970</name>
</gene>
<dbReference type="InterPro" id="IPR009776">
    <property type="entry name" value="Spore_0_M"/>
</dbReference>
<reference evidence="1" key="1">
    <citation type="submission" date="2021-03" db="EMBL/GenBank/DDBJ databases">
        <title>Bacillus suaedae sp. nov., isolated from Suaeda aralocaspica.</title>
        <authorList>
            <person name="Lei R.F.R."/>
        </authorList>
    </citation>
    <scope>NUCLEOTIDE SEQUENCE</scope>
    <source>
        <strain evidence="1">YZJH907-2</strain>
    </source>
</reference>
<evidence type="ECO:0000313" key="2">
    <source>
        <dbReference type="Proteomes" id="UP000678228"/>
    </source>
</evidence>
<evidence type="ECO:0000313" key="1">
    <source>
        <dbReference type="EMBL" id="MBP3953210.1"/>
    </source>
</evidence>
<sequence>MILRKYTSLIGIGSAQIDLVLPKDTFKQGEEIKGHFLIKGGITEQQILQIDCDLIRIDHTTNEETIFHTITLPIEKSIDKDKEEKRAFSYILHPNIPVSTSKTSYGFRTKMTFNQGVVSTDIDYIRIV</sequence>
<accession>A0A940WVK3</accession>
<comment type="caution">
    <text evidence="1">The sequence shown here is derived from an EMBL/GenBank/DDBJ whole genome shotgun (WGS) entry which is preliminary data.</text>
</comment>
<protein>
    <submittedName>
        <fullName evidence="1">Sporulation protein</fullName>
    </submittedName>
</protein>
<dbReference type="Pfam" id="PF07070">
    <property type="entry name" value="Spo0M"/>
    <property type="match status" value="1"/>
</dbReference>
<organism evidence="1 2">
    <name type="scientific">Halalkalibacter suaedae</name>
    <dbReference type="NCBI Taxonomy" id="2822140"/>
    <lineage>
        <taxon>Bacteria</taxon>
        <taxon>Bacillati</taxon>
        <taxon>Bacillota</taxon>
        <taxon>Bacilli</taxon>
        <taxon>Bacillales</taxon>
        <taxon>Bacillaceae</taxon>
        <taxon>Halalkalibacter</taxon>
    </lineage>
</organism>
<name>A0A940WVK3_9BACI</name>
<keyword evidence="2" id="KW-1185">Reference proteome</keyword>
<proteinExistence type="predicted"/>
<dbReference type="RefSeq" id="WP_210599068.1">
    <property type="nucleotide sequence ID" value="NZ_JAGKSQ010000011.1"/>
</dbReference>